<evidence type="ECO:0000256" key="4">
    <source>
        <dbReference type="ARBA" id="ARBA00022517"/>
    </source>
</evidence>
<dbReference type="GO" id="GO:0042254">
    <property type="term" value="P:ribosome biogenesis"/>
    <property type="evidence" value="ECO:0007669"/>
    <property type="project" value="UniProtKB-KW"/>
</dbReference>
<protein>
    <recommendedName>
        <fullName evidence="3">Large ribosomal RNA subunit accumulation protein YceD</fullName>
    </recommendedName>
    <alternativeName>
        <fullName evidence="5">23S rRNA accumulation protein YceD</fullName>
    </alternativeName>
</protein>
<accession>A0A1I1NU47</accession>
<evidence type="ECO:0000256" key="5">
    <source>
        <dbReference type="ARBA" id="ARBA00031841"/>
    </source>
</evidence>
<name>A0A1I1NU47_9GAMM</name>
<dbReference type="Pfam" id="PF02620">
    <property type="entry name" value="YceD"/>
    <property type="match status" value="1"/>
</dbReference>
<dbReference type="PANTHER" id="PTHR38099">
    <property type="entry name" value="LARGE RIBOSOMAL RNA SUBUNIT ACCUMULATION PROTEIN YCED"/>
    <property type="match status" value="1"/>
</dbReference>
<evidence type="ECO:0000313" key="7">
    <source>
        <dbReference type="EMBL" id="SFD00955.1"/>
    </source>
</evidence>
<dbReference type="STRING" id="1123397.SAMN05660831_00432"/>
<comment type="similarity">
    <text evidence="2">Belongs to the DUF177 domain family.</text>
</comment>
<gene>
    <name evidence="7" type="ORF">SAMN05660831_00432</name>
</gene>
<evidence type="ECO:0000256" key="2">
    <source>
        <dbReference type="ARBA" id="ARBA00010740"/>
    </source>
</evidence>
<dbReference type="AlphaFoldDB" id="A0A1I1NU47"/>
<dbReference type="InterPro" id="IPR039255">
    <property type="entry name" value="YceD_bac"/>
</dbReference>
<keyword evidence="8" id="KW-1185">Reference proteome</keyword>
<dbReference type="InterPro" id="IPR003772">
    <property type="entry name" value="YceD"/>
</dbReference>
<evidence type="ECO:0000256" key="3">
    <source>
        <dbReference type="ARBA" id="ARBA00015716"/>
    </source>
</evidence>
<dbReference type="EMBL" id="FOMJ01000001">
    <property type="protein sequence ID" value="SFD00955.1"/>
    <property type="molecule type" value="Genomic_DNA"/>
</dbReference>
<keyword evidence="4" id="KW-0690">Ribosome biogenesis</keyword>
<evidence type="ECO:0000256" key="1">
    <source>
        <dbReference type="ARBA" id="ARBA00002868"/>
    </source>
</evidence>
<dbReference type="PANTHER" id="PTHR38099:SF1">
    <property type="entry name" value="LARGE RIBOSOMAL RNA SUBUNIT ACCUMULATION PROTEIN YCED"/>
    <property type="match status" value="1"/>
</dbReference>
<reference evidence="7 8" key="1">
    <citation type="submission" date="2016-10" db="EMBL/GenBank/DDBJ databases">
        <authorList>
            <person name="de Groot N.N."/>
        </authorList>
    </citation>
    <scope>NUCLEOTIDE SEQUENCE [LARGE SCALE GENOMIC DNA]</scope>
    <source>
        <strain evidence="7 8">HL3</strain>
    </source>
</reference>
<organism evidence="7 8">
    <name type="scientific">Thiohalospira halophila DSM 15071</name>
    <dbReference type="NCBI Taxonomy" id="1123397"/>
    <lineage>
        <taxon>Bacteria</taxon>
        <taxon>Pseudomonadati</taxon>
        <taxon>Pseudomonadota</taxon>
        <taxon>Gammaproteobacteria</taxon>
        <taxon>Thiohalospirales</taxon>
        <taxon>Thiohalospiraceae</taxon>
        <taxon>Thiohalospira</taxon>
    </lineage>
</organism>
<dbReference type="RefSeq" id="WP_093427096.1">
    <property type="nucleotide sequence ID" value="NZ_FOMJ01000001.1"/>
</dbReference>
<feature type="region of interest" description="Disordered" evidence="6">
    <location>
        <begin position="145"/>
        <end position="173"/>
    </location>
</feature>
<proteinExistence type="inferred from homology"/>
<dbReference type="Proteomes" id="UP000198611">
    <property type="component" value="Unassembled WGS sequence"/>
</dbReference>
<comment type="function">
    <text evidence="1">Plays a role in synthesis, processing and/or stability of 23S rRNA.</text>
</comment>
<sequence>MSAQLPGPTDPAHLARSGQTLSGTLKVSELARLAESVREPGGEVSYELRFGEEEGVPTLRGHVAADVTLTCQRCLGPLAVHVEAEPQLGFVDSEAEEANLPEGLEGVVLEGGENLRPGDLIEDEVLLGLPLFPTHDTGTCPPWEDSVELSPAEEKDNPFAVLASLRGGSGDED</sequence>
<evidence type="ECO:0000256" key="6">
    <source>
        <dbReference type="SAM" id="MobiDB-lite"/>
    </source>
</evidence>
<dbReference type="OrthoDB" id="9786771at2"/>
<evidence type="ECO:0000313" key="8">
    <source>
        <dbReference type="Proteomes" id="UP000198611"/>
    </source>
</evidence>
<dbReference type="GO" id="GO:0005829">
    <property type="term" value="C:cytosol"/>
    <property type="evidence" value="ECO:0007669"/>
    <property type="project" value="TreeGrafter"/>
</dbReference>